<dbReference type="SUPFAM" id="SSF103481">
    <property type="entry name" value="Multidrug resistance efflux transporter EmrE"/>
    <property type="match status" value="2"/>
</dbReference>
<feature type="transmembrane region" description="Helical" evidence="1">
    <location>
        <begin position="71"/>
        <end position="89"/>
    </location>
</feature>
<evidence type="ECO:0000256" key="1">
    <source>
        <dbReference type="SAM" id="Phobius"/>
    </source>
</evidence>
<feature type="transmembrane region" description="Helical" evidence="1">
    <location>
        <begin position="243"/>
        <end position="263"/>
    </location>
</feature>
<dbReference type="InterPro" id="IPR037185">
    <property type="entry name" value="EmrE-like"/>
</dbReference>
<feature type="domain" description="EamA" evidence="2">
    <location>
        <begin position="15"/>
        <end position="140"/>
    </location>
</feature>
<keyword evidence="4" id="KW-1185">Reference proteome</keyword>
<gene>
    <name evidence="3" type="ORF">DJ019_13530</name>
</gene>
<evidence type="ECO:0000313" key="4">
    <source>
        <dbReference type="Proteomes" id="UP000249524"/>
    </source>
</evidence>
<evidence type="ECO:0000259" key="2">
    <source>
        <dbReference type="Pfam" id="PF00892"/>
    </source>
</evidence>
<feature type="transmembrane region" description="Helical" evidence="1">
    <location>
        <begin position="269"/>
        <end position="288"/>
    </location>
</feature>
<dbReference type="Proteomes" id="UP000249524">
    <property type="component" value="Unassembled WGS sequence"/>
</dbReference>
<sequence>MTDAPAPSPPRWTALAALIGGACVIGLAAILVRLAHAGPAATGFWRLVFALPLLALMARQASGGLGAPPRMALWAGLFFALDLGFWHYGIRYTSVANATVLTNLTPVVVTAFAWIFLRQRPGGLFLVAVAAAVGGASLMAYAKGGGAPLNQPLGDALSVTTALWYALYFLTMAEGRKSTGASQMMFWAGVTGVPLLLAAAVALGEPLTPATPSGWAALVGLGVMHVTGQGAIAWAMGRLPTSTASVTVLVQPVVAAALGWVLFAEAIGPLQGLGAAVTLAGVVLAQWASRARG</sequence>
<feature type="transmembrane region" description="Helical" evidence="1">
    <location>
        <begin position="185"/>
        <end position="203"/>
    </location>
</feature>
<dbReference type="PANTHER" id="PTHR22911">
    <property type="entry name" value="ACYL-MALONYL CONDENSING ENZYME-RELATED"/>
    <property type="match status" value="1"/>
</dbReference>
<keyword evidence="1" id="KW-0472">Membrane</keyword>
<feature type="transmembrane region" description="Helical" evidence="1">
    <location>
        <begin position="156"/>
        <end position="173"/>
    </location>
</feature>
<protein>
    <submittedName>
        <fullName evidence="3">EamA/RhaT family transporter</fullName>
    </submittedName>
</protein>
<dbReference type="GO" id="GO:0016020">
    <property type="term" value="C:membrane"/>
    <property type="evidence" value="ECO:0007669"/>
    <property type="project" value="InterPro"/>
</dbReference>
<dbReference type="Gene3D" id="1.10.3730.20">
    <property type="match status" value="1"/>
</dbReference>
<keyword evidence="1" id="KW-1133">Transmembrane helix</keyword>
<keyword evidence="1" id="KW-0812">Transmembrane</keyword>
<feature type="transmembrane region" description="Helical" evidence="1">
    <location>
        <begin position="40"/>
        <end position="59"/>
    </location>
</feature>
<feature type="transmembrane region" description="Helical" evidence="1">
    <location>
        <begin position="12"/>
        <end position="34"/>
    </location>
</feature>
<dbReference type="EMBL" id="QFYS01000006">
    <property type="protein sequence ID" value="RAK64200.1"/>
    <property type="molecule type" value="Genomic_DNA"/>
</dbReference>
<dbReference type="InterPro" id="IPR000620">
    <property type="entry name" value="EamA_dom"/>
</dbReference>
<proteinExistence type="predicted"/>
<dbReference type="RefSeq" id="WP_111276587.1">
    <property type="nucleotide sequence ID" value="NZ_QFYS01000006.1"/>
</dbReference>
<dbReference type="OrthoDB" id="8770617at2"/>
<feature type="transmembrane region" description="Helical" evidence="1">
    <location>
        <begin position="215"/>
        <end position="236"/>
    </location>
</feature>
<feature type="transmembrane region" description="Helical" evidence="1">
    <location>
        <begin position="124"/>
        <end position="144"/>
    </location>
</feature>
<organism evidence="3 4">
    <name type="scientific">Phenylobacterium kunshanense</name>
    <dbReference type="NCBI Taxonomy" id="1445034"/>
    <lineage>
        <taxon>Bacteria</taxon>
        <taxon>Pseudomonadati</taxon>
        <taxon>Pseudomonadota</taxon>
        <taxon>Alphaproteobacteria</taxon>
        <taxon>Caulobacterales</taxon>
        <taxon>Caulobacteraceae</taxon>
        <taxon>Phenylobacterium</taxon>
    </lineage>
</organism>
<accession>A0A328B9T7</accession>
<name>A0A328B9T7_9CAUL</name>
<evidence type="ECO:0000313" key="3">
    <source>
        <dbReference type="EMBL" id="RAK64200.1"/>
    </source>
</evidence>
<dbReference type="PANTHER" id="PTHR22911:SF76">
    <property type="entry name" value="EAMA DOMAIN-CONTAINING PROTEIN"/>
    <property type="match status" value="1"/>
</dbReference>
<feature type="domain" description="EamA" evidence="2">
    <location>
        <begin position="153"/>
        <end position="284"/>
    </location>
</feature>
<feature type="transmembrane region" description="Helical" evidence="1">
    <location>
        <begin position="95"/>
        <end position="117"/>
    </location>
</feature>
<dbReference type="Pfam" id="PF00892">
    <property type="entry name" value="EamA"/>
    <property type="match status" value="2"/>
</dbReference>
<reference evidence="3 4" key="1">
    <citation type="submission" date="2018-05" db="EMBL/GenBank/DDBJ databases">
        <authorList>
            <person name="Lanie J.A."/>
            <person name="Ng W.-L."/>
            <person name="Kazmierczak K.M."/>
            <person name="Andrzejewski T.M."/>
            <person name="Davidsen T.M."/>
            <person name="Wayne K.J."/>
            <person name="Tettelin H."/>
            <person name="Glass J.I."/>
            <person name="Rusch D."/>
            <person name="Podicherti R."/>
            <person name="Tsui H.-C.T."/>
            <person name="Winkler M.E."/>
        </authorList>
    </citation>
    <scope>NUCLEOTIDE SEQUENCE [LARGE SCALE GENOMIC DNA]</scope>
    <source>
        <strain evidence="3 4">BUT-10</strain>
    </source>
</reference>
<comment type="caution">
    <text evidence="3">The sequence shown here is derived from an EMBL/GenBank/DDBJ whole genome shotgun (WGS) entry which is preliminary data.</text>
</comment>
<dbReference type="AlphaFoldDB" id="A0A328B9T7"/>